<keyword evidence="1" id="KW-0472">Membrane</keyword>
<proteinExistence type="predicted"/>
<evidence type="ECO:0000313" key="3">
    <source>
        <dbReference type="Proteomes" id="UP000009047"/>
    </source>
</evidence>
<evidence type="ECO:0000256" key="1">
    <source>
        <dbReference type="SAM" id="Phobius"/>
    </source>
</evidence>
<keyword evidence="3" id="KW-1185">Reference proteome</keyword>
<keyword evidence="1" id="KW-0812">Transmembrane</keyword>
<dbReference type="KEGG" id="dbr:Deba_2968"/>
<gene>
    <name evidence="2" type="ordered locus">Deba_2968</name>
</gene>
<feature type="transmembrane region" description="Helical" evidence="1">
    <location>
        <begin position="34"/>
        <end position="55"/>
    </location>
</feature>
<accession>E1QKW2</accession>
<reference evidence="2 3" key="1">
    <citation type="journal article" date="2010" name="Stand. Genomic Sci.">
        <title>Complete genome sequence of Desulfarculus baarsii type strain (2st14).</title>
        <authorList>
            <person name="Sun H."/>
            <person name="Spring S."/>
            <person name="Lapidus A."/>
            <person name="Davenport K."/>
            <person name="Del Rio T.G."/>
            <person name="Tice H."/>
            <person name="Nolan M."/>
            <person name="Copeland A."/>
            <person name="Cheng J.F."/>
            <person name="Lucas S."/>
            <person name="Tapia R."/>
            <person name="Goodwin L."/>
            <person name="Pitluck S."/>
            <person name="Ivanova N."/>
            <person name="Pagani I."/>
            <person name="Mavromatis K."/>
            <person name="Ovchinnikova G."/>
            <person name="Pati A."/>
            <person name="Chen A."/>
            <person name="Palaniappan K."/>
            <person name="Hauser L."/>
            <person name="Chang Y.J."/>
            <person name="Jeffries C.D."/>
            <person name="Detter J.C."/>
            <person name="Han C."/>
            <person name="Rohde M."/>
            <person name="Brambilla E."/>
            <person name="Goker M."/>
            <person name="Woyke T."/>
            <person name="Bristow J."/>
            <person name="Eisen J.A."/>
            <person name="Markowitz V."/>
            <person name="Hugenholtz P."/>
            <person name="Kyrpides N.C."/>
            <person name="Klenk H.P."/>
            <person name="Land M."/>
        </authorList>
    </citation>
    <scope>NUCLEOTIDE SEQUENCE [LARGE SCALE GENOMIC DNA]</scope>
    <source>
        <strain evidence="3">ATCC 33931 / DSM 2075 / LMG 7858 / VKM B-1802 / 2st14</strain>
    </source>
</reference>
<keyword evidence="1" id="KW-1133">Transmembrane helix</keyword>
<dbReference type="RefSeq" id="WP_013259758.1">
    <property type="nucleotide sequence ID" value="NC_014365.1"/>
</dbReference>
<organism evidence="2 3">
    <name type="scientific">Desulfarculus baarsii (strain ATCC 33931 / DSM 2075 / LMG 7858 / VKM B-1802 / 2st14)</name>
    <dbReference type="NCBI Taxonomy" id="644282"/>
    <lineage>
        <taxon>Bacteria</taxon>
        <taxon>Pseudomonadati</taxon>
        <taxon>Thermodesulfobacteriota</taxon>
        <taxon>Desulfarculia</taxon>
        <taxon>Desulfarculales</taxon>
        <taxon>Desulfarculaceae</taxon>
        <taxon>Desulfarculus</taxon>
    </lineage>
</organism>
<dbReference type="Proteomes" id="UP000009047">
    <property type="component" value="Chromosome"/>
</dbReference>
<sequence length="67" mass="7361">MEGLMQDFTRQSILALLLVIPAWKVCQKAGFDPKWGLLVFVPYLGYLALSLKLALSPWPAASGRGGR</sequence>
<dbReference type="HOGENOM" id="CLU_205131_0_0_7"/>
<protein>
    <submittedName>
        <fullName evidence="2">Uncharacterized protein</fullName>
    </submittedName>
</protein>
<dbReference type="AlphaFoldDB" id="E1QKW2"/>
<evidence type="ECO:0000313" key="2">
    <source>
        <dbReference type="EMBL" id="ADK86321.1"/>
    </source>
</evidence>
<dbReference type="STRING" id="644282.Deba_2968"/>
<name>E1QKW2_DESB2</name>
<dbReference type="EMBL" id="CP002085">
    <property type="protein sequence ID" value="ADK86321.1"/>
    <property type="molecule type" value="Genomic_DNA"/>
</dbReference>